<reference evidence="11" key="1">
    <citation type="submission" date="2021-04" db="EMBL/GenBank/DDBJ databases">
        <authorList>
            <person name="Zhang D.-C."/>
        </authorList>
    </citation>
    <scope>NUCLEOTIDE SEQUENCE</scope>
    <source>
        <strain evidence="11">CGMCC 1.15697</strain>
    </source>
</reference>
<dbReference type="GO" id="GO:0022857">
    <property type="term" value="F:transmembrane transporter activity"/>
    <property type="evidence" value="ECO:0007669"/>
    <property type="project" value="InterPro"/>
</dbReference>
<keyword evidence="5" id="KW-0997">Cell inner membrane</keyword>
<dbReference type="InterPro" id="IPR000515">
    <property type="entry name" value="MetI-like"/>
</dbReference>
<dbReference type="InterPro" id="IPR010065">
    <property type="entry name" value="AA_ABC_transptr_permease_3TM"/>
</dbReference>
<keyword evidence="6 9" id="KW-0812">Transmembrane</keyword>
<comment type="caution">
    <text evidence="11">The sequence shown here is derived from an EMBL/GenBank/DDBJ whole genome shotgun (WGS) entry which is preliminary data.</text>
</comment>
<feature type="transmembrane region" description="Helical" evidence="9">
    <location>
        <begin position="193"/>
        <end position="211"/>
    </location>
</feature>
<feature type="transmembrane region" description="Helical" evidence="9">
    <location>
        <begin position="93"/>
        <end position="111"/>
    </location>
</feature>
<dbReference type="AlphaFoldDB" id="A0A8J7S1X2"/>
<evidence type="ECO:0000256" key="1">
    <source>
        <dbReference type="ARBA" id="ARBA00004429"/>
    </source>
</evidence>
<evidence type="ECO:0000256" key="8">
    <source>
        <dbReference type="ARBA" id="ARBA00023136"/>
    </source>
</evidence>
<dbReference type="NCBIfam" id="TIGR01726">
    <property type="entry name" value="HEQRo_perm_3TM"/>
    <property type="match status" value="1"/>
</dbReference>
<dbReference type="Gene3D" id="1.10.3720.10">
    <property type="entry name" value="MetI-like"/>
    <property type="match status" value="1"/>
</dbReference>
<accession>A0A8J7S1X2</accession>
<evidence type="ECO:0000256" key="3">
    <source>
        <dbReference type="ARBA" id="ARBA00022448"/>
    </source>
</evidence>
<evidence type="ECO:0000313" key="11">
    <source>
        <dbReference type="EMBL" id="MBP5858842.1"/>
    </source>
</evidence>
<name>A0A8J7S1X2_9PROT</name>
<dbReference type="EMBL" id="JAGMWN010000012">
    <property type="protein sequence ID" value="MBP5858842.1"/>
    <property type="molecule type" value="Genomic_DNA"/>
</dbReference>
<organism evidence="11 12">
    <name type="scientific">Marivibrio halodurans</name>
    <dbReference type="NCBI Taxonomy" id="2039722"/>
    <lineage>
        <taxon>Bacteria</taxon>
        <taxon>Pseudomonadati</taxon>
        <taxon>Pseudomonadota</taxon>
        <taxon>Alphaproteobacteria</taxon>
        <taxon>Rhodospirillales</taxon>
        <taxon>Rhodospirillaceae</taxon>
        <taxon>Marivibrio</taxon>
    </lineage>
</organism>
<evidence type="ECO:0000256" key="7">
    <source>
        <dbReference type="ARBA" id="ARBA00022989"/>
    </source>
</evidence>
<proteinExistence type="inferred from homology"/>
<dbReference type="CDD" id="cd06261">
    <property type="entry name" value="TM_PBP2"/>
    <property type="match status" value="1"/>
</dbReference>
<comment type="subcellular location">
    <subcellularLocation>
        <location evidence="1">Cell inner membrane</location>
        <topology evidence="1">Multi-pass membrane protein</topology>
    </subcellularLocation>
    <subcellularLocation>
        <location evidence="9">Cell membrane</location>
        <topology evidence="9">Multi-pass membrane protein</topology>
    </subcellularLocation>
</comment>
<keyword evidence="7 9" id="KW-1133">Transmembrane helix</keyword>
<evidence type="ECO:0000256" key="4">
    <source>
        <dbReference type="ARBA" id="ARBA00022475"/>
    </source>
</evidence>
<dbReference type="InterPro" id="IPR035906">
    <property type="entry name" value="MetI-like_sf"/>
</dbReference>
<dbReference type="Proteomes" id="UP000672602">
    <property type="component" value="Unassembled WGS sequence"/>
</dbReference>
<dbReference type="SUPFAM" id="SSF161098">
    <property type="entry name" value="MetI-like"/>
    <property type="match status" value="1"/>
</dbReference>
<keyword evidence="4" id="KW-1003">Cell membrane</keyword>
<evidence type="ECO:0000259" key="10">
    <source>
        <dbReference type="PROSITE" id="PS50928"/>
    </source>
</evidence>
<dbReference type="InterPro" id="IPR051613">
    <property type="entry name" value="ABC_transp_permease_HisMQ"/>
</dbReference>
<evidence type="ECO:0000256" key="2">
    <source>
        <dbReference type="ARBA" id="ARBA00010072"/>
    </source>
</evidence>
<evidence type="ECO:0000256" key="9">
    <source>
        <dbReference type="RuleBase" id="RU363032"/>
    </source>
</evidence>
<dbReference type="PANTHER" id="PTHR30133">
    <property type="entry name" value="CATIONIC AMINO ACID TRANSPORTER, MEMBRANE COMPONENT"/>
    <property type="match status" value="1"/>
</dbReference>
<feature type="transmembrane region" description="Helical" evidence="9">
    <location>
        <begin position="16"/>
        <end position="39"/>
    </location>
</feature>
<feature type="transmembrane region" description="Helical" evidence="9">
    <location>
        <begin position="51"/>
        <end position="73"/>
    </location>
</feature>
<dbReference type="GO" id="GO:0043190">
    <property type="term" value="C:ATP-binding cassette (ABC) transporter complex"/>
    <property type="evidence" value="ECO:0007669"/>
    <property type="project" value="InterPro"/>
</dbReference>
<dbReference type="PROSITE" id="PS50928">
    <property type="entry name" value="ABC_TM1"/>
    <property type="match status" value="1"/>
</dbReference>
<keyword evidence="3 9" id="KW-0813">Transport</keyword>
<evidence type="ECO:0000256" key="5">
    <source>
        <dbReference type="ARBA" id="ARBA00022519"/>
    </source>
</evidence>
<dbReference type="RefSeq" id="WP_210683436.1">
    <property type="nucleotide sequence ID" value="NZ_JAGMWN010000012.1"/>
</dbReference>
<keyword evidence="8 9" id="KW-0472">Membrane</keyword>
<comment type="similarity">
    <text evidence="2">Belongs to the binding-protein-dependent transport system permease family. HisMQ subfamily.</text>
</comment>
<protein>
    <submittedName>
        <fullName evidence="11">ABC transporter permease subunit</fullName>
    </submittedName>
</protein>
<gene>
    <name evidence="11" type="ORF">KAJ83_17620</name>
</gene>
<sequence length="229" mass="25266">MDQVVAYLPSILNGTLVTIALALLSLALAVALGLLGAWAKLSDNPGANRLGAAYTTLIRGIPALVMMLLLFYGGQEIVNRVGSATGLWEYYEIDHFTAGVFVVGFIMGAYYTETFRGAYLSIPRGQIEAATACGMTPPLIFRRIVWPQLVRYALPGFTNNWLVHLKETALVSVLGLEELVRESFVAGRSTRQLFTFIFVALVIYLILTALSETGLRWLDRRYSRGVRRA</sequence>
<evidence type="ECO:0000313" key="12">
    <source>
        <dbReference type="Proteomes" id="UP000672602"/>
    </source>
</evidence>
<dbReference type="Pfam" id="PF00528">
    <property type="entry name" value="BPD_transp_1"/>
    <property type="match status" value="1"/>
</dbReference>
<evidence type="ECO:0000256" key="6">
    <source>
        <dbReference type="ARBA" id="ARBA00022692"/>
    </source>
</evidence>
<keyword evidence="12" id="KW-1185">Reference proteome</keyword>
<feature type="domain" description="ABC transmembrane type-1" evidence="10">
    <location>
        <begin position="15"/>
        <end position="211"/>
    </location>
</feature>